<accession>A0AAV2RWC4</accession>
<feature type="non-terminal residue" evidence="3">
    <location>
        <position position="298"/>
    </location>
</feature>
<dbReference type="EMBL" id="CAXKWB010033781">
    <property type="protein sequence ID" value="CAL4143765.1"/>
    <property type="molecule type" value="Genomic_DNA"/>
</dbReference>
<protein>
    <submittedName>
        <fullName evidence="3">Uncharacterized protein</fullName>
    </submittedName>
</protein>
<evidence type="ECO:0000256" key="2">
    <source>
        <dbReference type="SAM" id="SignalP"/>
    </source>
</evidence>
<comment type="caution">
    <text evidence="3">The sequence shown here is derived from an EMBL/GenBank/DDBJ whole genome shotgun (WGS) entry which is preliminary data.</text>
</comment>
<feature type="compositionally biased region" description="Pro residues" evidence="1">
    <location>
        <begin position="245"/>
        <end position="267"/>
    </location>
</feature>
<feature type="region of interest" description="Disordered" evidence="1">
    <location>
        <begin position="239"/>
        <end position="267"/>
    </location>
</feature>
<evidence type="ECO:0000313" key="3">
    <source>
        <dbReference type="EMBL" id="CAL4143765.1"/>
    </source>
</evidence>
<feature type="chain" id="PRO_5044010780" evidence="2">
    <location>
        <begin position="40"/>
        <end position="298"/>
    </location>
</feature>
<proteinExistence type="predicted"/>
<feature type="signal peptide" evidence="2">
    <location>
        <begin position="1"/>
        <end position="39"/>
    </location>
</feature>
<sequence>MWTVWCWLKYTTVVLVGRMKLSVGLVVCLLLCIFDIVHGDADDGNHNHDHNKGGHNKGGHDKGGYGIYGGGGEEICRVHKCTDKITVTSLSFTSTTMVQELTKANAKQIHSLSTVMDVITEAIYVPACNCRPRLVTITTGFLEQTVPQLIEGCSPTLKVVTFHTLSTRNNHEIFNNCEGTTHEITLPRLHSTVLHSHANTFEFGTTKITKTEMTPVGSATSFRVCTAVAECDNDKGGYVKHNKYGPPPPPPAPVVPPPQPPPPPVFPPPAPFVPSPVVTSPIVSAAPLSVDVRNFLSN</sequence>
<name>A0AAV2RWC4_MEGNR</name>
<evidence type="ECO:0000256" key="1">
    <source>
        <dbReference type="SAM" id="MobiDB-lite"/>
    </source>
</evidence>
<keyword evidence="2" id="KW-0732">Signal</keyword>
<evidence type="ECO:0000313" key="4">
    <source>
        <dbReference type="Proteomes" id="UP001497623"/>
    </source>
</evidence>
<dbReference type="AlphaFoldDB" id="A0AAV2RWC4"/>
<dbReference type="Proteomes" id="UP001497623">
    <property type="component" value="Unassembled WGS sequence"/>
</dbReference>
<gene>
    <name evidence="3" type="ORF">MNOR_LOCUS29333</name>
</gene>
<organism evidence="3 4">
    <name type="scientific">Meganyctiphanes norvegica</name>
    <name type="common">Northern krill</name>
    <name type="synonym">Thysanopoda norvegica</name>
    <dbReference type="NCBI Taxonomy" id="48144"/>
    <lineage>
        <taxon>Eukaryota</taxon>
        <taxon>Metazoa</taxon>
        <taxon>Ecdysozoa</taxon>
        <taxon>Arthropoda</taxon>
        <taxon>Crustacea</taxon>
        <taxon>Multicrustacea</taxon>
        <taxon>Malacostraca</taxon>
        <taxon>Eumalacostraca</taxon>
        <taxon>Eucarida</taxon>
        <taxon>Euphausiacea</taxon>
        <taxon>Euphausiidae</taxon>
        <taxon>Meganyctiphanes</taxon>
    </lineage>
</organism>
<reference evidence="3 4" key="1">
    <citation type="submission" date="2024-05" db="EMBL/GenBank/DDBJ databases">
        <authorList>
            <person name="Wallberg A."/>
        </authorList>
    </citation>
    <scope>NUCLEOTIDE SEQUENCE [LARGE SCALE GENOMIC DNA]</scope>
</reference>
<keyword evidence="4" id="KW-1185">Reference proteome</keyword>